<sequence length="142" mass="15867">MNILTKLNKAFTLESYELPASKEAIKELQKFSSIDVPLDYLEVIQHCTNAEINVQNELYIRIWSPTDCIEMNEAHDIQKYIPNSLAIGDDEGGKALLYVDGNEGFGLYTVDFGDLDIEETIKIAPSLKALLIDSVGIEELLS</sequence>
<evidence type="ECO:0000313" key="2">
    <source>
        <dbReference type="EMBL" id="TKH13363.1"/>
    </source>
</evidence>
<evidence type="ECO:0000313" key="3">
    <source>
        <dbReference type="Proteomes" id="UP000306037"/>
    </source>
</evidence>
<dbReference type="RefSeq" id="WP_137052835.1">
    <property type="nucleotide sequence ID" value="NZ_SZOM01000172.1"/>
</dbReference>
<gene>
    <name evidence="2" type="ORF">FC694_19660</name>
</gene>
<comment type="caution">
    <text evidence="2">The sequence shown here is derived from an EMBL/GenBank/DDBJ whole genome shotgun (WGS) entry which is preliminary data.</text>
</comment>
<dbReference type="SUPFAM" id="SSF160631">
    <property type="entry name" value="SMI1/KNR4-like"/>
    <property type="match status" value="1"/>
</dbReference>
<evidence type="ECO:0000259" key="1">
    <source>
        <dbReference type="Pfam" id="PF09346"/>
    </source>
</evidence>
<dbReference type="Proteomes" id="UP000306037">
    <property type="component" value="Unassembled WGS sequence"/>
</dbReference>
<feature type="domain" description="Knr4/Smi1-like" evidence="1">
    <location>
        <begin position="19"/>
        <end position="131"/>
    </location>
</feature>
<dbReference type="InterPro" id="IPR018958">
    <property type="entry name" value="Knr4/Smi1-like_dom"/>
</dbReference>
<dbReference type="Gene3D" id="3.40.1580.10">
    <property type="entry name" value="SMI1/KNR4-like"/>
    <property type="match status" value="1"/>
</dbReference>
<accession>A0A4U2MPV0</accession>
<proteinExistence type="predicted"/>
<reference evidence="2 3" key="1">
    <citation type="journal article" date="2019" name="Environ. Microbiol.">
        <title>An active ?-lactamase is a part of an orchestrated cell wall stress resistance network of Bacillus subtilis and related rhizosphere species.</title>
        <authorList>
            <person name="Bucher T."/>
            <person name="Keren-Paz A."/>
            <person name="Hausser J."/>
            <person name="Olender T."/>
            <person name="Cytryn E."/>
            <person name="Kolodkin-Gal I."/>
        </authorList>
    </citation>
    <scope>NUCLEOTIDE SEQUENCE [LARGE SCALE GENOMIC DNA]</scope>
    <source>
        <strain evidence="2 3">I71</strain>
    </source>
</reference>
<protein>
    <submittedName>
        <fullName evidence="2">SMI1/KNR4 family protein</fullName>
    </submittedName>
</protein>
<dbReference type="AlphaFoldDB" id="A0A4U2MPV0"/>
<dbReference type="EMBL" id="SZOM01000172">
    <property type="protein sequence ID" value="TKH13363.1"/>
    <property type="molecule type" value="Genomic_DNA"/>
</dbReference>
<dbReference type="InterPro" id="IPR037883">
    <property type="entry name" value="Knr4/Smi1-like_sf"/>
</dbReference>
<dbReference type="Pfam" id="PF09346">
    <property type="entry name" value="SMI1_KNR4"/>
    <property type="match status" value="1"/>
</dbReference>
<organism evidence="2 3">
    <name type="scientific">Bacillus wiedmannii</name>
    <dbReference type="NCBI Taxonomy" id="1890302"/>
    <lineage>
        <taxon>Bacteria</taxon>
        <taxon>Bacillati</taxon>
        <taxon>Bacillota</taxon>
        <taxon>Bacilli</taxon>
        <taxon>Bacillales</taxon>
        <taxon>Bacillaceae</taxon>
        <taxon>Bacillus</taxon>
        <taxon>Bacillus cereus group</taxon>
    </lineage>
</organism>
<name>A0A4U2MPV0_9BACI</name>